<dbReference type="SUPFAM" id="SSF51182">
    <property type="entry name" value="RmlC-like cupins"/>
    <property type="match status" value="1"/>
</dbReference>
<proteinExistence type="predicted"/>
<keyword evidence="2" id="KW-0413">Isomerase</keyword>
<dbReference type="InterPro" id="IPR008894">
    <property type="entry name" value="QdtA_cupin_dom"/>
</dbReference>
<name>U3GKN4_SALER</name>
<dbReference type="AlphaFoldDB" id="U3GKN4"/>
<gene>
    <name evidence="2" type="primary">fdtA</name>
</gene>
<dbReference type="Pfam" id="PF05523">
    <property type="entry name" value="FdtA"/>
    <property type="match status" value="1"/>
</dbReference>
<dbReference type="CDD" id="cd20292">
    <property type="entry name" value="cupin_QdtA-like"/>
    <property type="match status" value="1"/>
</dbReference>
<feature type="domain" description="Sugar 3,4-ketoisomerase QdtA cupin" evidence="1">
    <location>
        <begin position="1"/>
        <end position="129"/>
    </location>
</feature>
<dbReference type="GO" id="GO:0016853">
    <property type="term" value="F:isomerase activity"/>
    <property type="evidence" value="ECO:0007669"/>
    <property type="project" value="UniProtKB-KW"/>
</dbReference>
<dbReference type="InterPro" id="IPR011051">
    <property type="entry name" value="RmlC_Cupin_sf"/>
</dbReference>
<protein>
    <submittedName>
        <fullName evidence="2">dTDP-6-deoxy-3,4-keto-hexulose isomerase</fullName>
    </submittedName>
</protein>
<sequence>MNIEIIPFQKHGDERGMLVALEQIKNVPFEIKRIYYMFGTKQNVRRGFHAHKNLRQLAIAVCGQCTFLLDDGDEQKTILLNDPEKGLLIEPGIWHEMFDFSDDCILLVLASDIYDECDYIRDYDEFQEWTK</sequence>
<dbReference type="EMBL" id="JX975333">
    <property type="protein sequence ID" value="AFW04738.1"/>
    <property type="molecule type" value="Genomic_DNA"/>
</dbReference>
<accession>U3GKN4</accession>
<dbReference type="InterPro" id="IPR014710">
    <property type="entry name" value="RmlC-like_jellyroll"/>
</dbReference>
<reference evidence="2" key="1">
    <citation type="journal article" date="2013" name="FEMS Microbiol. Rev.">
        <title>Structural diversity in Salmonella O antigens and its genetic basis.</title>
        <authorList>
            <person name="Liu B."/>
            <person name="Knirel Y.A."/>
            <person name="Feng L."/>
            <person name="Perepelov A.V."/>
            <person name="Senchenkova S.N."/>
            <person name="Reeves P.R."/>
            <person name="Wang L."/>
        </authorList>
    </citation>
    <scope>NUCLEOTIDE SEQUENCE</scope>
    <source>
        <strain evidence="2">G1603</strain>
    </source>
</reference>
<dbReference type="Gene3D" id="2.60.120.10">
    <property type="entry name" value="Jelly Rolls"/>
    <property type="match status" value="1"/>
</dbReference>
<organism evidence="2">
    <name type="scientific">Salmonella enterica</name>
    <name type="common">Salmonella choleraesuis</name>
    <dbReference type="NCBI Taxonomy" id="28901"/>
    <lineage>
        <taxon>Bacteria</taxon>
        <taxon>Pseudomonadati</taxon>
        <taxon>Pseudomonadota</taxon>
        <taxon>Gammaproteobacteria</taxon>
        <taxon>Enterobacterales</taxon>
        <taxon>Enterobacteriaceae</taxon>
        <taxon>Salmonella</taxon>
    </lineage>
</organism>
<evidence type="ECO:0000259" key="1">
    <source>
        <dbReference type="Pfam" id="PF05523"/>
    </source>
</evidence>
<evidence type="ECO:0000313" key="2">
    <source>
        <dbReference type="EMBL" id="AFW04738.1"/>
    </source>
</evidence>